<feature type="compositionally biased region" description="Polar residues" evidence="12">
    <location>
        <begin position="469"/>
        <end position="492"/>
    </location>
</feature>
<dbReference type="InterPro" id="IPR000795">
    <property type="entry name" value="T_Tr_GTP-bd_dom"/>
</dbReference>
<dbReference type="InterPro" id="IPR050100">
    <property type="entry name" value="TRAFAC_GTPase_members"/>
</dbReference>
<feature type="compositionally biased region" description="Polar residues" evidence="12">
    <location>
        <begin position="938"/>
        <end position="962"/>
    </location>
</feature>
<comment type="similarity">
    <text evidence="2">Belongs to the TRAFAC class translation factor GTPase superfamily. Classic translation factor GTPase family. EF-Tu/EF-1A subfamily.</text>
</comment>
<dbReference type="Gene3D" id="3.40.50.300">
    <property type="entry name" value="P-loop containing nucleotide triphosphate hydrolases"/>
    <property type="match status" value="1"/>
</dbReference>
<dbReference type="OrthoDB" id="342024at2759"/>
<dbReference type="GO" id="GO:0002184">
    <property type="term" value="P:cytoplasmic translational termination"/>
    <property type="evidence" value="ECO:0007669"/>
    <property type="project" value="UniProtKB-ARBA"/>
</dbReference>
<evidence type="ECO:0000256" key="10">
    <source>
        <dbReference type="ARBA" id="ARBA00063537"/>
    </source>
</evidence>
<dbReference type="GO" id="GO:0005829">
    <property type="term" value="C:cytosol"/>
    <property type="evidence" value="ECO:0007669"/>
    <property type="project" value="GOC"/>
</dbReference>
<dbReference type="FunFam" id="3.40.50.300:FF:000204">
    <property type="entry name" value="Translation elongation factor Tu"/>
    <property type="match status" value="1"/>
</dbReference>
<comment type="catalytic activity">
    <reaction evidence="9">
        <text>GTP + H2O = GDP + phosphate + H(+)</text>
        <dbReference type="Rhea" id="RHEA:19669"/>
        <dbReference type="ChEBI" id="CHEBI:15377"/>
        <dbReference type="ChEBI" id="CHEBI:15378"/>
        <dbReference type="ChEBI" id="CHEBI:37565"/>
        <dbReference type="ChEBI" id="CHEBI:43474"/>
        <dbReference type="ChEBI" id="CHEBI:58189"/>
    </reaction>
    <physiologicalReaction direction="left-to-right" evidence="9">
        <dbReference type="Rhea" id="RHEA:19670"/>
    </physiologicalReaction>
</comment>
<comment type="subcellular location">
    <subcellularLocation>
        <location evidence="1">Cytoplasm</location>
    </subcellularLocation>
</comment>
<dbReference type="GO" id="GO:0006417">
    <property type="term" value="P:regulation of translation"/>
    <property type="evidence" value="ECO:0007669"/>
    <property type="project" value="UniProtKB-KW"/>
</dbReference>
<dbReference type="InterPro" id="IPR004161">
    <property type="entry name" value="EFTu-like_2"/>
</dbReference>
<keyword evidence="5" id="KW-0378">Hydrolase</keyword>
<feature type="region of interest" description="Disordered" evidence="12">
    <location>
        <begin position="166"/>
        <end position="211"/>
    </location>
</feature>
<feature type="compositionally biased region" description="Low complexity" evidence="12">
    <location>
        <begin position="380"/>
        <end position="392"/>
    </location>
</feature>
<dbReference type="Pfam" id="PF00009">
    <property type="entry name" value="GTP_EFTU"/>
    <property type="match status" value="1"/>
</dbReference>
<feature type="compositionally biased region" description="Polar residues" evidence="12">
    <location>
        <begin position="314"/>
        <end position="325"/>
    </location>
</feature>
<feature type="compositionally biased region" description="Pro residues" evidence="12">
    <location>
        <begin position="448"/>
        <end position="460"/>
    </location>
</feature>
<feature type="compositionally biased region" description="Polar residues" evidence="12">
    <location>
        <begin position="241"/>
        <end position="260"/>
    </location>
</feature>
<name>A0A4S4L911_9AGAM</name>
<feature type="compositionally biased region" description="Polar residues" evidence="12">
    <location>
        <begin position="900"/>
        <end position="918"/>
    </location>
</feature>
<dbReference type="EMBL" id="SGPK01000112">
    <property type="protein sequence ID" value="THH08132.1"/>
    <property type="molecule type" value="Genomic_DNA"/>
</dbReference>
<feature type="region of interest" description="Disordered" evidence="12">
    <location>
        <begin position="240"/>
        <end position="392"/>
    </location>
</feature>
<dbReference type="PRINTS" id="PR00315">
    <property type="entry name" value="ELONGATNFCT"/>
</dbReference>
<dbReference type="SUPFAM" id="SSF50447">
    <property type="entry name" value="Translation proteins"/>
    <property type="match status" value="1"/>
</dbReference>
<feature type="region of interest" description="Disordered" evidence="12">
    <location>
        <begin position="830"/>
        <end position="859"/>
    </location>
</feature>
<dbReference type="GO" id="GO:0005525">
    <property type="term" value="F:GTP binding"/>
    <property type="evidence" value="ECO:0007669"/>
    <property type="project" value="UniProtKB-KW"/>
</dbReference>
<dbReference type="InterPro" id="IPR009000">
    <property type="entry name" value="Transl_B-barrel_sf"/>
</dbReference>
<evidence type="ECO:0000256" key="1">
    <source>
        <dbReference type="ARBA" id="ARBA00004496"/>
    </source>
</evidence>
<feature type="compositionally biased region" description="Polar residues" evidence="12">
    <location>
        <begin position="513"/>
        <end position="530"/>
    </location>
</feature>
<dbReference type="InterPro" id="IPR054696">
    <property type="entry name" value="GTP-eEF1A_C"/>
</dbReference>
<dbReference type="SUPFAM" id="SSF52540">
    <property type="entry name" value="P-loop containing nucleoside triphosphate hydrolases"/>
    <property type="match status" value="1"/>
</dbReference>
<evidence type="ECO:0000256" key="11">
    <source>
        <dbReference type="ARBA" id="ARBA00074866"/>
    </source>
</evidence>
<dbReference type="SUPFAM" id="SSF50465">
    <property type="entry name" value="EF-Tu/eEF-1alpha/eIF2-gamma C-terminal domain"/>
    <property type="match status" value="1"/>
</dbReference>
<dbReference type="CDD" id="cd16267">
    <property type="entry name" value="HBS1-like_II"/>
    <property type="match status" value="1"/>
</dbReference>
<dbReference type="CDD" id="cd01883">
    <property type="entry name" value="EF1_alpha"/>
    <property type="match status" value="1"/>
</dbReference>
<evidence type="ECO:0000313" key="15">
    <source>
        <dbReference type="Proteomes" id="UP000308199"/>
    </source>
</evidence>
<evidence type="ECO:0000256" key="6">
    <source>
        <dbReference type="ARBA" id="ARBA00022845"/>
    </source>
</evidence>
<dbReference type="PANTHER" id="PTHR23115">
    <property type="entry name" value="TRANSLATION FACTOR"/>
    <property type="match status" value="1"/>
</dbReference>
<comment type="caution">
    <text evidence="14">The sequence shown here is derived from an EMBL/GenBank/DDBJ whole genome shotgun (WGS) entry which is preliminary data.</text>
</comment>
<evidence type="ECO:0000256" key="7">
    <source>
        <dbReference type="ARBA" id="ARBA00022917"/>
    </source>
</evidence>
<evidence type="ECO:0000259" key="13">
    <source>
        <dbReference type="PROSITE" id="PS51722"/>
    </source>
</evidence>
<keyword evidence="15" id="KW-1185">Reference proteome</keyword>
<feature type="compositionally biased region" description="Polar residues" evidence="12">
    <location>
        <begin position="560"/>
        <end position="576"/>
    </location>
</feature>
<feature type="region of interest" description="Disordered" evidence="12">
    <location>
        <begin position="897"/>
        <end position="985"/>
    </location>
</feature>
<feature type="compositionally biased region" description="Polar residues" evidence="12">
    <location>
        <begin position="360"/>
        <end position="372"/>
    </location>
</feature>
<evidence type="ECO:0000256" key="4">
    <source>
        <dbReference type="ARBA" id="ARBA00022741"/>
    </source>
</evidence>
<dbReference type="Pfam" id="PF08938">
    <property type="entry name" value="HBS1_N"/>
    <property type="match status" value="1"/>
</dbReference>
<keyword evidence="4" id="KW-0547">Nucleotide-binding</keyword>
<feature type="region of interest" description="Disordered" evidence="12">
    <location>
        <begin position="406"/>
        <end position="611"/>
    </location>
</feature>
<evidence type="ECO:0000256" key="2">
    <source>
        <dbReference type="ARBA" id="ARBA00007249"/>
    </source>
</evidence>
<protein>
    <recommendedName>
        <fullName evidence="11">Elongation factor 1 alpha-like protein</fullName>
    </recommendedName>
</protein>
<dbReference type="PROSITE" id="PS51722">
    <property type="entry name" value="G_TR_2"/>
    <property type="match status" value="1"/>
</dbReference>
<dbReference type="FunFam" id="2.40.30.10:FF:000020">
    <property type="entry name" value="Translation elongation factor EF-1"/>
    <property type="match status" value="1"/>
</dbReference>
<feature type="region of interest" description="Disordered" evidence="12">
    <location>
        <begin position="750"/>
        <end position="787"/>
    </location>
</feature>
<evidence type="ECO:0000256" key="3">
    <source>
        <dbReference type="ARBA" id="ARBA00022490"/>
    </source>
</evidence>
<evidence type="ECO:0000256" key="8">
    <source>
        <dbReference type="ARBA" id="ARBA00023134"/>
    </source>
</evidence>
<dbReference type="Pfam" id="PF22594">
    <property type="entry name" value="GTP-eEF1A_C"/>
    <property type="match status" value="1"/>
</dbReference>
<feature type="domain" description="Tr-type G" evidence="13">
    <location>
        <begin position="1034"/>
        <end position="1266"/>
    </location>
</feature>
<organism evidence="14 15">
    <name type="scientific">Phellinidium pouzarii</name>
    <dbReference type="NCBI Taxonomy" id="167371"/>
    <lineage>
        <taxon>Eukaryota</taxon>
        <taxon>Fungi</taxon>
        <taxon>Dikarya</taxon>
        <taxon>Basidiomycota</taxon>
        <taxon>Agaricomycotina</taxon>
        <taxon>Agaricomycetes</taxon>
        <taxon>Hymenochaetales</taxon>
        <taxon>Hymenochaetaceae</taxon>
        <taxon>Phellinidium</taxon>
    </lineage>
</organism>
<keyword evidence="6" id="KW-0810">Translation regulation</keyword>
<gene>
    <name evidence="14" type="ORF">EW145_g2914</name>
</gene>
<accession>A0A4S4L911</accession>
<dbReference type="InterPro" id="IPR015033">
    <property type="entry name" value="HBS1-like_N"/>
</dbReference>
<feature type="compositionally biased region" description="Low complexity" evidence="12">
    <location>
        <begin position="963"/>
        <end position="976"/>
    </location>
</feature>
<keyword evidence="3" id="KW-0963">Cytoplasm</keyword>
<feature type="compositionally biased region" description="Polar residues" evidence="12">
    <location>
        <begin position="286"/>
        <end position="297"/>
    </location>
</feature>
<dbReference type="Proteomes" id="UP000308199">
    <property type="component" value="Unassembled WGS sequence"/>
</dbReference>
<dbReference type="GO" id="GO:1990533">
    <property type="term" value="C:Dom34-Hbs1 complex"/>
    <property type="evidence" value="ECO:0007669"/>
    <property type="project" value="UniProtKB-ARBA"/>
</dbReference>
<feature type="compositionally biased region" description="Basic and acidic residues" evidence="12">
    <location>
        <begin position="920"/>
        <end position="937"/>
    </location>
</feature>
<feature type="compositionally biased region" description="Basic and acidic residues" evidence="12">
    <location>
        <begin position="410"/>
        <end position="423"/>
    </location>
</feature>
<dbReference type="InterPro" id="IPR009001">
    <property type="entry name" value="Transl_elong_EF1A/Init_IF2_C"/>
</dbReference>
<keyword evidence="8" id="KW-0342">GTP-binding</keyword>
<evidence type="ECO:0000313" key="14">
    <source>
        <dbReference type="EMBL" id="THH08132.1"/>
    </source>
</evidence>
<dbReference type="GO" id="GO:0003924">
    <property type="term" value="F:GTPase activity"/>
    <property type="evidence" value="ECO:0007669"/>
    <property type="project" value="InterPro"/>
</dbReference>
<keyword evidence="7" id="KW-0648">Protein biosynthesis</keyword>
<dbReference type="InterPro" id="IPR027417">
    <property type="entry name" value="P-loop_NTPase"/>
</dbReference>
<dbReference type="Gene3D" id="2.40.30.10">
    <property type="entry name" value="Translation factors"/>
    <property type="match status" value="2"/>
</dbReference>
<evidence type="ECO:0000256" key="9">
    <source>
        <dbReference type="ARBA" id="ARBA00049117"/>
    </source>
</evidence>
<reference evidence="14 15" key="1">
    <citation type="submission" date="2019-02" db="EMBL/GenBank/DDBJ databases">
        <title>Genome sequencing of the rare red list fungi Phellinidium pouzarii.</title>
        <authorList>
            <person name="Buettner E."/>
            <person name="Kellner H."/>
        </authorList>
    </citation>
    <scope>NUCLEOTIDE SEQUENCE [LARGE SCALE GENOMIC DNA]</scope>
    <source>
        <strain evidence="14 15">DSM 108285</strain>
    </source>
</reference>
<feature type="compositionally biased region" description="Pro residues" evidence="12">
    <location>
        <begin position="497"/>
        <end position="510"/>
    </location>
</feature>
<evidence type="ECO:0000256" key="12">
    <source>
        <dbReference type="SAM" id="MobiDB-lite"/>
    </source>
</evidence>
<evidence type="ECO:0000256" key="5">
    <source>
        <dbReference type="ARBA" id="ARBA00022801"/>
    </source>
</evidence>
<sequence>MSRHRVVRNINIEEELDDGAISEEEVISISPEEQETATAQIEDAVDQVRDIIGAESSSGISDAFLKDVVWNNYLDVGRSVDEVLEERERRQLASDRRDFLDDRGLPVPPPGEEDYVGEFYANPADIFQQSTGFTKRLSTISERTERTEMTEESRPWPSHQELLAANAPRRPPSTPTTSSYGQVIHPSRTFGFAPNENGTEDERSVLSTSDFGQVIETERVVDPNDIHPSPSLSALRHLSIRTPSPSPTALSGGSASTLQPQRRIGRYTLPEPPNTPLSPNLPSSSHVSETSRSNLSIAPSEARRGPLQTPYERSYSQRSGFSQVSSRERNEGGAVRPKSKLASLASSRALLTRSKPPSEASLSYMSTDSTATYPALRPKSLSSGSTSVMNSSVQHEVDVAVRSGSVMSPDQEKVKEKMMRATKETISFSLPAHSPKATAAEKSSAPTPSYPQPPAPPTPRSIPDMPAASTISYTRSSVPPTPRSASVMSVVSTPTYPQQPIPPSPKPTPLQRPTISTPSYRQPSVPSITKSVRAKLAASTQSYAQPSMPPTPKSIPTEKPTASSTNYPRTSISPTPKSIPADRPIVSTPNYSQPSIPPTPKSNSLERPTAPTPIHAQFSLVPEGSRNERGNTVQENDIPQEGIDAEDVCSVQESSVIQEYTIRQSESEPIISTTPQPSKPSLSKLALLAQSKMADREHTSRKIRKPRVLGPPYATTEYLTPTSNSNSVTTAITTYTQTPDSMVALSRAKLPPSYQPEAQDSPSVGGGRQSKLALKAKKSSHKAAVSTEALEGAQRAALEYMQSRADNPIYSRKLGTSSAAPSPFAALLVDDSLPAKKPKRSKNDTDHEQKSEQRTQRRQRREALLPMHLLKPAVLKSTIFAFDVPSPDDVVLNARRGTALGSTPRSGTPHSKQSSGDRNNPARELEKAQKAKNKQLESVKSGTTSAKMSRSSSPTLKAGSQLTTARGTSATSSSSTLKAQPQRPQLDQHALDISGLNLDNNNAEESIYEAPPEMSLAREKVLEEARKTLDNGNKKAFSLVVIGHVDAGKSTLMGRLLYELGFLDERKRLANERESNKMGKGSFTWAWEMDGTIEERARGVTMDIALQTISTPNRQITVLDAPGHKDFIPNMISGATQADCALLVVDAAIGEFEAGFDKGGQTREHLVLVRSLGVSQIVVAVNKLDQVKWDKDRYSEICEILKPFLAQTGFNASKAEFVPVGALSGVNLVNRESQESEALNAWYNGHTLADLLDKLVPPTRAISAPLRCPISNVFKGISGGTAVSGRLCSGVVQVGEQLRIIPGDESAIVKTIEVDDENVPWAAAGHNVTVYLANVDPIHLDIGYVLCPPTDLVPLSTTFTARIIVFDIQLPITIGAPVELFLHSHNVAATIAKFVATLDRATGAMVKKNPRYLPLNALIDDHMLTALVS</sequence>
<feature type="compositionally biased region" description="Low complexity" evidence="12">
    <location>
        <begin position="340"/>
        <end position="355"/>
    </location>
</feature>
<dbReference type="Pfam" id="PF03144">
    <property type="entry name" value="GTP_EFTU_D2"/>
    <property type="match status" value="1"/>
</dbReference>
<comment type="subunit">
    <text evidence="10">Component of the Dom34-Hbs1 complex, also named Pelota-HBS1L complex, composed of dom34 and hbs1.</text>
</comment>
<feature type="compositionally biased region" description="Basic and acidic residues" evidence="12">
    <location>
        <begin position="841"/>
        <end position="855"/>
    </location>
</feature>
<proteinExistence type="inferred from homology"/>